<dbReference type="InterPro" id="IPR006143">
    <property type="entry name" value="RND_pump_MFP"/>
</dbReference>
<feature type="transmembrane region" description="Helical" evidence="5">
    <location>
        <begin position="7"/>
        <end position="25"/>
    </location>
</feature>
<keyword evidence="2 5" id="KW-0812">Transmembrane</keyword>
<name>A0A3N2DK14_9GAMM</name>
<dbReference type="EMBL" id="RKHR01000005">
    <property type="protein sequence ID" value="ROS00143.1"/>
    <property type="molecule type" value="Genomic_DNA"/>
</dbReference>
<dbReference type="AlphaFoldDB" id="A0A3N2DK14"/>
<sequence>MNQPKKMALIAANLAFFIIVGFFVYQRFGIYLNNPWTRDGQVRAQVIQVTPRVSGTVIEIAVVDNQHVKAGDLLFTIDASTYEVSVQQAIANLERERVSSKGAKIEYERLKDIAAKDAGAVSDKDMIRREVNYQQSLSRITVAEQNLIAAKLQLEYTHVYASVDGYVSNINFQIGSQAIANQPILALVDEHSFWVFGYFQESQLNKIGMGNAAVVTLMGYPDTPIEGRVESMGWGIAPADGTVGYNLLPSIKPVFQWIRLAQRMPVRIELEAIPDNINLRFGMSASVLILSEEDSP</sequence>
<dbReference type="PANTHER" id="PTHR30367">
    <property type="entry name" value="P-HYDROXYBENZOIC ACID EFFLUX PUMP SUBUNIT AAEA-RELATED"/>
    <property type="match status" value="1"/>
</dbReference>
<feature type="domain" description="p-hydroxybenzoic acid efflux pump subunit AaeA-like beta-barrel" evidence="7">
    <location>
        <begin position="192"/>
        <end position="289"/>
    </location>
</feature>
<dbReference type="Gene3D" id="2.40.50.100">
    <property type="match status" value="1"/>
</dbReference>
<dbReference type="InterPro" id="IPR058634">
    <property type="entry name" value="AaeA-lik-b-barrel"/>
</dbReference>
<proteinExistence type="inferred from homology"/>
<organism evidence="8 9">
    <name type="scientific">Sinobacterium caligoides</name>
    <dbReference type="NCBI Taxonomy" id="933926"/>
    <lineage>
        <taxon>Bacteria</taxon>
        <taxon>Pseudomonadati</taxon>
        <taxon>Pseudomonadota</taxon>
        <taxon>Gammaproteobacteria</taxon>
        <taxon>Cellvibrionales</taxon>
        <taxon>Spongiibacteraceae</taxon>
        <taxon>Sinobacterium</taxon>
    </lineage>
</organism>
<evidence type="ECO:0000256" key="4">
    <source>
        <dbReference type="ARBA" id="ARBA00023136"/>
    </source>
</evidence>
<evidence type="ECO:0000259" key="7">
    <source>
        <dbReference type="Pfam" id="PF25963"/>
    </source>
</evidence>
<keyword evidence="9" id="KW-1185">Reference proteome</keyword>
<dbReference type="GO" id="GO:0022857">
    <property type="term" value="F:transmembrane transporter activity"/>
    <property type="evidence" value="ECO:0007669"/>
    <property type="project" value="InterPro"/>
</dbReference>
<keyword evidence="3 5" id="KW-1133">Transmembrane helix</keyword>
<feature type="domain" description="Multidrug resistance protein MdtA-like barrel-sandwich hybrid" evidence="6">
    <location>
        <begin position="46"/>
        <end position="188"/>
    </location>
</feature>
<evidence type="ECO:0000256" key="5">
    <source>
        <dbReference type="SAM" id="Phobius"/>
    </source>
</evidence>
<dbReference type="NCBIfam" id="TIGR01730">
    <property type="entry name" value="RND_mfp"/>
    <property type="match status" value="1"/>
</dbReference>
<dbReference type="Gene3D" id="2.40.30.170">
    <property type="match status" value="1"/>
</dbReference>
<evidence type="ECO:0000313" key="8">
    <source>
        <dbReference type="EMBL" id="ROS00143.1"/>
    </source>
</evidence>
<protein>
    <submittedName>
        <fullName evidence="8">RND family efflux transporter MFP subunit</fullName>
    </submittedName>
</protein>
<evidence type="ECO:0000256" key="2">
    <source>
        <dbReference type="ARBA" id="ARBA00022692"/>
    </source>
</evidence>
<dbReference type="PANTHER" id="PTHR30367:SF1">
    <property type="entry name" value="MULTIDRUG RESISTANCE PROTEIN MDTN"/>
    <property type="match status" value="1"/>
</dbReference>
<evidence type="ECO:0000256" key="3">
    <source>
        <dbReference type="ARBA" id="ARBA00022989"/>
    </source>
</evidence>
<dbReference type="Proteomes" id="UP000275394">
    <property type="component" value="Unassembled WGS sequence"/>
</dbReference>
<dbReference type="InterPro" id="IPR058625">
    <property type="entry name" value="MdtA-like_BSH"/>
</dbReference>
<reference evidence="8 9" key="1">
    <citation type="submission" date="2018-11" db="EMBL/GenBank/DDBJ databases">
        <title>Genomic Encyclopedia of Type Strains, Phase IV (KMG-IV): sequencing the most valuable type-strain genomes for metagenomic binning, comparative biology and taxonomic classification.</title>
        <authorList>
            <person name="Goeker M."/>
        </authorList>
    </citation>
    <scope>NUCLEOTIDE SEQUENCE [LARGE SCALE GENOMIC DNA]</scope>
    <source>
        <strain evidence="8 9">DSM 100316</strain>
    </source>
</reference>
<gene>
    <name evidence="8" type="ORF">EDC56_2779</name>
</gene>
<evidence type="ECO:0000313" key="9">
    <source>
        <dbReference type="Proteomes" id="UP000275394"/>
    </source>
</evidence>
<dbReference type="SUPFAM" id="SSF111369">
    <property type="entry name" value="HlyD-like secretion proteins"/>
    <property type="match status" value="1"/>
</dbReference>
<evidence type="ECO:0000256" key="1">
    <source>
        <dbReference type="ARBA" id="ARBA00009477"/>
    </source>
</evidence>
<dbReference type="GO" id="GO:0016020">
    <property type="term" value="C:membrane"/>
    <property type="evidence" value="ECO:0007669"/>
    <property type="project" value="InterPro"/>
</dbReference>
<dbReference type="Pfam" id="PF25963">
    <property type="entry name" value="Beta-barrel_AAEA"/>
    <property type="match status" value="1"/>
</dbReference>
<accession>A0A3N2DK14</accession>
<dbReference type="RefSeq" id="WP_211333692.1">
    <property type="nucleotide sequence ID" value="NZ_RKHR01000005.1"/>
</dbReference>
<dbReference type="Pfam" id="PF25917">
    <property type="entry name" value="BSH_RND"/>
    <property type="match status" value="1"/>
</dbReference>
<comment type="similarity">
    <text evidence="1">Belongs to the membrane fusion protein (MFP) (TC 8.A.1) family.</text>
</comment>
<dbReference type="InterPro" id="IPR050393">
    <property type="entry name" value="MFP_Efflux_Pump"/>
</dbReference>
<comment type="caution">
    <text evidence="8">The sequence shown here is derived from an EMBL/GenBank/DDBJ whole genome shotgun (WGS) entry which is preliminary data.</text>
</comment>
<evidence type="ECO:0000259" key="6">
    <source>
        <dbReference type="Pfam" id="PF25917"/>
    </source>
</evidence>
<keyword evidence="4 5" id="KW-0472">Membrane</keyword>